<feature type="repeat" description="TPR" evidence="3">
    <location>
        <begin position="76"/>
        <end position="109"/>
    </location>
</feature>
<dbReference type="InterPro" id="IPR012668">
    <property type="entry name" value="CHP02466"/>
</dbReference>
<keyword evidence="2 3" id="KW-0802">TPR repeat</keyword>
<dbReference type="PANTHER" id="PTHR44858">
    <property type="entry name" value="TETRATRICOPEPTIDE REPEAT PROTEIN 6"/>
    <property type="match status" value="1"/>
</dbReference>
<reference evidence="4" key="1">
    <citation type="submission" date="2021-04" db="EMBL/GenBank/DDBJ databases">
        <title>Isolation of p-tert-butylphenol degrading bacteria Sphingobium phenoxybenzoativorans Tas13 from active sludge.</title>
        <authorList>
            <person name="Li Y."/>
        </authorList>
    </citation>
    <scope>NUCLEOTIDE SEQUENCE</scope>
    <source>
        <strain evidence="4">Tas13</strain>
    </source>
</reference>
<name>A0A975Q3C9_9SPHN</name>
<organism evidence="4 5">
    <name type="scientific">Sphingobium phenoxybenzoativorans</name>
    <dbReference type="NCBI Taxonomy" id="1592790"/>
    <lineage>
        <taxon>Bacteria</taxon>
        <taxon>Pseudomonadati</taxon>
        <taxon>Pseudomonadota</taxon>
        <taxon>Alphaproteobacteria</taxon>
        <taxon>Sphingomonadales</taxon>
        <taxon>Sphingomonadaceae</taxon>
        <taxon>Sphingobium</taxon>
    </lineage>
</organism>
<keyword evidence="5" id="KW-1185">Reference proteome</keyword>
<dbReference type="InterPro" id="IPR050498">
    <property type="entry name" value="Ycf3"/>
</dbReference>
<gene>
    <name evidence="4" type="ORF">KFK14_08085</name>
</gene>
<dbReference type="PANTHER" id="PTHR44858:SF1">
    <property type="entry name" value="UDP-N-ACETYLGLUCOSAMINE--PEPTIDE N-ACETYLGLUCOSAMINYLTRANSFERASE SPINDLY-RELATED"/>
    <property type="match status" value="1"/>
</dbReference>
<protein>
    <submittedName>
        <fullName evidence="4">Tetratricopeptide repeat protein</fullName>
    </submittedName>
</protein>
<accession>A0A975Q3C9</accession>
<dbReference type="KEGG" id="spph:KFK14_08085"/>
<dbReference type="Pfam" id="PF13176">
    <property type="entry name" value="TPR_7"/>
    <property type="match status" value="1"/>
</dbReference>
<keyword evidence="1" id="KW-0677">Repeat</keyword>
<dbReference type="RefSeq" id="WP_212610510.1">
    <property type="nucleotide sequence ID" value="NZ_CP073910.1"/>
</dbReference>
<dbReference type="Pfam" id="PF13759">
    <property type="entry name" value="2OG-FeII_Oxy_5"/>
    <property type="match status" value="1"/>
</dbReference>
<evidence type="ECO:0000256" key="1">
    <source>
        <dbReference type="ARBA" id="ARBA00022737"/>
    </source>
</evidence>
<dbReference type="EMBL" id="CP073910">
    <property type="protein sequence ID" value="QUT07348.1"/>
    <property type="molecule type" value="Genomic_DNA"/>
</dbReference>
<dbReference type="InterPro" id="IPR019734">
    <property type="entry name" value="TPR_rpt"/>
</dbReference>
<dbReference type="PROSITE" id="PS50005">
    <property type="entry name" value="TPR"/>
    <property type="match status" value="2"/>
</dbReference>
<dbReference type="AlphaFoldDB" id="A0A975Q3C9"/>
<evidence type="ECO:0000313" key="5">
    <source>
        <dbReference type="Proteomes" id="UP000681425"/>
    </source>
</evidence>
<dbReference type="SMART" id="SM00028">
    <property type="entry name" value="TPR"/>
    <property type="match status" value="6"/>
</dbReference>
<proteinExistence type="predicted"/>
<dbReference type="Pfam" id="PF13424">
    <property type="entry name" value="TPR_12"/>
    <property type="match status" value="1"/>
</dbReference>
<dbReference type="Pfam" id="PF13432">
    <property type="entry name" value="TPR_16"/>
    <property type="match status" value="1"/>
</dbReference>
<evidence type="ECO:0000256" key="2">
    <source>
        <dbReference type="ARBA" id="ARBA00022803"/>
    </source>
</evidence>
<dbReference type="SUPFAM" id="SSF48452">
    <property type="entry name" value="TPR-like"/>
    <property type="match status" value="2"/>
</dbReference>
<dbReference type="Gene3D" id="2.60.120.620">
    <property type="entry name" value="q2cbj1_9rhob like domain"/>
    <property type="match status" value="1"/>
</dbReference>
<sequence>MPAGQTEISALLARAAETAQGPTPGAARTILDALFAKAPGHPDGFTVLGIVEQRCGHNEAACDAFARAVAADPNAPAKLANYGAALKNTGRLDEAITVLERAVAIQPDAPGARNNLGSALLAADRPDEAIPHLRHAVAIRTAYPEAWNNLGVAFSRMARNDEAIRAYDIALTHRPGYAEAGVSRALALEAAGDPAAALNQLDQTLASRPTHWPAFANKALLLEKLGRHDEAAASHRQAIILAPDQQMLYVNFATMLLKAGDPQAALTICEDAGRRPNPGTSALALRTLALGQLDRQAERDHLLGIDRFVRILDHETAPGGGDLAPFGRALCNALRHHASLTFEPEGLVTRAGHQSSELAGESGPLGQLAQMARTAVITYMADLPAGDHPFIAAQPKEWTITLWGTALQPGGEVGPHIHAPNWLSGVYYPDEDAVNPAEAPAGWFEIGKAPDGLGPSEGLHRIAPAAGRMILFPSYYYHRTLPFGGTRPRISFAFDVVPAGHGRPHRLAVGKA</sequence>
<dbReference type="InterPro" id="IPR011990">
    <property type="entry name" value="TPR-like_helical_dom_sf"/>
</dbReference>
<feature type="repeat" description="TPR" evidence="3">
    <location>
        <begin position="144"/>
        <end position="177"/>
    </location>
</feature>
<dbReference type="Gene3D" id="1.25.40.10">
    <property type="entry name" value="Tetratricopeptide repeat domain"/>
    <property type="match status" value="3"/>
</dbReference>
<evidence type="ECO:0000256" key="3">
    <source>
        <dbReference type="PROSITE-ProRule" id="PRU00339"/>
    </source>
</evidence>
<dbReference type="Proteomes" id="UP000681425">
    <property type="component" value="Chromosome"/>
</dbReference>
<evidence type="ECO:0000313" key="4">
    <source>
        <dbReference type="EMBL" id="QUT07348.1"/>
    </source>
</evidence>